<dbReference type="InterPro" id="IPR006603">
    <property type="entry name" value="PQ-loop_rpt"/>
</dbReference>
<keyword evidence="4 6" id="KW-0472">Membrane</keyword>
<dbReference type="AlphaFoldDB" id="A0A936YZA7"/>
<protein>
    <submittedName>
        <fullName evidence="7">SemiSWEET family sugar transporter</fullName>
    </submittedName>
</protein>
<evidence type="ECO:0000313" key="7">
    <source>
        <dbReference type="EMBL" id="MBL0391334.1"/>
    </source>
</evidence>
<gene>
    <name evidence="7" type="ORF">JJ685_09305</name>
</gene>
<dbReference type="Gene3D" id="1.20.1280.290">
    <property type="match status" value="1"/>
</dbReference>
<keyword evidence="3 6" id="KW-1133">Transmembrane helix</keyword>
<dbReference type="EMBL" id="JAEQNE010000002">
    <property type="protein sequence ID" value="MBL0391334.1"/>
    <property type="molecule type" value="Genomic_DNA"/>
</dbReference>
<feature type="region of interest" description="Disordered" evidence="5">
    <location>
        <begin position="87"/>
        <end position="121"/>
    </location>
</feature>
<evidence type="ECO:0000256" key="4">
    <source>
        <dbReference type="ARBA" id="ARBA00023136"/>
    </source>
</evidence>
<evidence type="ECO:0000256" key="2">
    <source>
        <dbReference type="ARBA" id="ARBA00022692"/>
    </source>
</evidence>
<feature type="transmembrane region" description="Helical" evidence="6">
    <location>
        <begin position="39"/>
        <end position="56"/>
    </location>
</feature>
<accession>A0A936YZA7</accession>
<dbReference type="NCBIfam" id="NF037968">
    <property type="entry name" value="SemiSWEET_2"/>
    <property type="match status" value="1"/>
</dbReference>
<keyword evidence="8" id="KW-1185">Reference proteome</keyword>
<sequence length="121" mass="13020">MELSDVLGYLAATLTTVSFVPQAWRCFRTKDVSGISARMYSVFTVGVAVWLAYGIVLGEVPMMIANSVTLVLACAVLVMKLRYGKKKQHEADGPAQGTTVRSAGDGQAREASRPRVARAAR</sequence>
<dbReference type="InterPro" id="IPR047662">
    <property type="entry name" value="SemiSWEET"/>
</dbReference>
<reference evidence="7 8" key="1">
    <citation type="journal article" date="2017" name="Int. J. Syst. Evol. Microbiol.">
        <title>Ramlibacter monticola sp. nov., isolated from forest soil.</title>
        <authorList>
            <person name="Chaudhary D.K."/>
            <person name="Kim J."/>
        </authorList>
    </citation>
    <scope>NUCLEOTIDE SEQUENCE [LARGE SCALE GENOMIC DNA]</scope>
    <source>
        <strain evidence="7 8">KACC 19175</strain>
    </source>
</reference>
<feature type="transmembrane region" description="Helical" evidence="6">
    <location>
        <begin position="6"/>
        <end position="27"/>
    </location>
</feature>
<organism evidence="7 8">
    <name type="scientific">Ramlibacter monticola</name>
    <dbReference type="NCBI Taxonomy" id="1926872"/>
    <lineage>
        <taxon>Bacteria</taxon>
        <taxon>Pseudomonadati</taxon>
        <taxon>Pseudomonadota</taxon>
        <taxon>Betaproteobacteria</taxon>
        <taxon>Burkholderiales</taxon>
        <taxon>Comamonadaceae</taxon>
        <taxon>Ramlibacter</taxon>
    </lineage>
</organism>
<keyword evidence="7" id="KW-0813">Transport</keyword>
<evidence type="ECO:0000313" key="8">
    <source>
        <dbReference type="Proteomes" id="UP000599109"/>
    </source>
</evidence>
<evidence type="ECO:0000256" key="1">
    <source>
        <dbReference type="ARBA" id="ARBA00004141"/>
    </source>
</evidence>
<dbReference type="RefSeq" id="WP_201673972.1">
    <property type="nucleotide sequence ID" value="NZ_JAEQNE010000002.1"/>
</dbReference>
<dbReference type="Proteomes" id="UP000599109">
    <property type="component" value="Unassembled WGS sequence"/>
</dbReference>
<keyword evidence="7" id="KW-0762">Sugar transport</keyword>
<evidence type="ECO:0000256" key="6">
    <source>
        <dbReference type="SAM" id="Phobius"/>
    </source>
</evidence>
<comment type="caution">
    <text evidence="7">The sequence shown here is derived from an EMBL/GenBank/DDBJ whole genome shotgun (WGS) entry which is preliminary data.</text>
</comment>
<comment type="subcellular location">
    <subcellularLocation>
        <location evidence="1">Membrane</location>
        <topology evidence="1">Multi-pass membrane protein</topology>
    </subcellularLocation>
</comment>
<dbReference type="GO" id="GO:0016020">
    <property type="term" value="C:membrane"/>
    <property type="evidence" value="ECO:0007669"/>
    <property type="project" value="UniProtKB-SubCell"/>
</dbReference>
<name>A0A936YZA7_9BURK</name>
<dbReference type="Pfam" id="PF04193">
    <property type="entry name" value="PQ-loop"/>
    <property type="match status" value="1"/>
</dbReference>
<dbReference type="GO" id="GO:0051119">
    <property type="term" value="F:sugar transmembrane transporter activity"/>
    <property type="evidence" value="ECO:0007669"/>
    <property type="project" value="InterPro"/>
</dbReference>
<keyword evidence="2 6" id="KW-0812">Transmembrane</keyword>
<evidence type="ECO:0000256" key="3">
    <source>
        <dbReference type="ARBA" id="ARBA00022989"/>
    </source>
</evidence>
<evidence type="ECO:0000256" key="5">
    <source>
        <dbReference type="SAM" id="MobiDB-lite"/>
    </source>
</evidence>
<feature type="transmembrane region" description="Helical" evidence="6">
    <location>
        <begin position="62"/>
        <end position="79"/>
    </location>
</feature>
<proteinExistence type="predicted"/>